<gene>
    <name evidence="6" type="ORF">AB4829_22700</name>
</gene>
<dbReference type="PROSITE" id="PS50146">
    <property type="entry name" value="DAGK"/>
    <property type="match status" value="1"/>
</dbReference>
<dbReference type="InterPro" id="IPR017438">
    <property type="entry name" value="ATP-NAD_kinase_N"/>
</dbReference>
<dbReference type="EC" id="2.7.1.-" evidence="6"/>
<dbReference type="Proteomes" id="UP001614264">
    <property type="component" value="Unassembled WGS sequence"/>
</dbReference>
<comment type="similarity">
    <text evidence="2">Belongs to the diacylglycerol/lipid kinase family.</text>
</comment>
<evidence type="ECO:0000256" key="2">
    <source>
        <dbReference type="ARBA" id="ARBA00005983"/>
    </source>
</evidence>
<dbReference type="SMART" id="SM00046">
    <property type="entry name" value="DAGKc"/>
    <property type="match status" value="1"/>
</dbReference>
<keyword evidence="4" id="KW-0472">Membrane</keyword>
<keyword evidence="6" id="KW-0418">Kinase</keyword>
<reference evidence="6 7" key="1">
    <citation type="submission" date="2024-07" db="EMBL/GenBank/DDBJ databases">
        <title>Whole genome sequencing of Prodigiosin pigment-producing Streptomyces salinarius isolated from rhizosphere soil of Arachis hypogaea.</title>
        <authorList>
            <person name="Vidhya A."/>
            <person name="Ramya S."/>
        </authorList>
    </citation>
    <scope>NUCLEOTIDE SEQUENCE [LARGE SCALE GENOMIC DNA]</scope>
    <source>
        <strain evidence="6 7">VRMG2420</strain>
    </source>
</reference>
<name>A0ABW8BEG1_9ACTN</name>
<feature type="transmembrane region" description="Helical" evidence="4">
    <location>
        <begin position="63"/>
        <end position="81"/>
    </location>
</feature>
<dbReference type="InterPro" id="IPR016064">
    <property type="entry name" value="NAD/diacylglycerol_kinase_sf"/>
</dbReference>
<comment type="cofactor">
    <cofactor evidence="1">
        <name>Mg(2+)</name>
        <dbReference type="ChEBI" id="CHEBI:18420"/>
    </cofactor>
</comment>
<dbReference type="InterPro" id="IPR050187">
    <property type="entry name" value="Lipid_Phosphate_FormReg"/>
</dbReference>
<evidence type="ECO:0000256" key="3">
    <source>
        <dbReference type="SAM" id="MobiDB-lite"/>
    </source>
</evidence>
<dbReference type="SUPFAM" id="SSF111331">
    <property type="entry name" value="NAD kinase/diacylglycerol kinase-like"/>
    <property type="match status" value="1"/>
</dbReference>
<keyword evidence="7" id="KW-1185">Reference proteome</keyword>
<dbReference type="PANTHER" id="PTHR12358">
    <property type="entry name" value="SPHINGOSINE KINASE"/>
    <property type="match status" value="1"/>
</dbReference>
<keyword evidence="4" id="KW-0812">Transmembrane</keyword>
<dbReference type="Pfam" id="PF00781">
    <property type="entry name" value="DAGK_cat"/>
    <property type="match status" value="1"/>
</dbReference>
<sequence>MATGLRSVLWALFGSAGLALAAIGVWWALAHSGVVRVAGALLSVATPVAVLALYATAGMLGPALLSLGLLALALIAARWTLAPAFTTGEQVAAAPDRPWVLVNRRSGGGKADRFALVDKARNAGCRVHVLDRDQDVTTLARQAIADGADLLGVAGGDGTQALVADVAARHHVPFAVIPAGTRNHFALDLGLDRDDPVAALEALTGGTELRVDLGYAADRVFVNNASFGTYASVLDDSAYRGAKIRTILQNLPGLLTGEAAPALRMTADGRHITGLQAVLVSNNSYGRAIDVAHPARRERLDTGLLGVVCVRVGSAAEAARLASRPRSGGLIRLSAGEVTVETDTDTMPVGIDGEHVVLPCPVVCRSAPRALRVRVPHHRPGRPKPRGAVVDWPRVTRLALGRPLLCLEEPGPRRRDRRRNCRGGRRAFSSAVHAPNEERSEMERHLMTRPDKDMTHRSLLSRPAVCRLVPFALITAVALVFEPFERRDPPPHSHGDDAPDCPSVDTHARPCKARSVVLPLPLARVRVRKTV</sequence>
<protein>
    <submittedName>
        <fullName evidence="6">Diacylglycerol/lipid kinase family protein</fullName>
        <ecNumber evidence="6">2.7.1.-</ecNumber>
    </submittedName>
</protein>
<dbReference type="InterPro" id="IPR001206">
    <property type="entry name" value="Diacylglycerol_kinase_cat_dom"/>
</dbReference>
<feature type="region of interest" description="Disordered" evidence="3">
    <location>
        <begin position="409"/>
        <end position="443"/>
    </location>
</feature>
<feature type="compositionally biased region" description="Basic residues" evidence="3">
    <location>
        <begin position="414"/>
        <end position="425"/>
    </location>
</feature>
<evidence type="ECO:0000313" key="7">
    <source>
        <dbReference type="Proteomes" id="UP001614264"/>
    </source>
</evidence>
<dbReference type="RefSeq" id="WP_399593862.1">
    <property type="nucleotide sequence ID" value="NZ_JBITPR010000046.1"/>
</dbReference>
<accession>A0ABW8BEG1</accession>
<evidence type="ECO:0000256" key="4">
    <source>
        <dbReference type="SAM" id="Phobius"/>
    </source>
</evidence>
<dbReference type="GO" id="GO:0016301">
    <property type="term" value="F:kinase activity"/>
    <property type="evidence" value="ECO:0007669"/>
    <property type="project" value="UniProtKB-KW"/>
</dbReference>
<feature type="transmembrane region" description="Helical" evidence="4">
    <location>
        <begin position="35"/>
        <end position="56"/>
    </location>
</feature>
<evidence type="ECO:0000256" key="1">
    <source>
        <dbReference type="ARBA" id="ARBA00001946"/>
    </source>
</evidence>
<feature type="domain" description="DAGKc" evidence="5">
    <location>
        <begin position="93"/>
        <end position="220"/>
    </location>
</feature>
<evidence type="ECO:0000313" key="6">
    <source>
        <dbReference type="EMBL" id="MFI7873406.1"/>
    </source>
</evidence>
<dbReference type="EMBL" id="JBITPR010000046">
    <property type="protein sequence ID" value="MFI7873406.1"/>
    <property type="molecule type" value="Genomic_DNA"/>
</dbReference>
<organism evidence="6 7">
    <name type="scientific">Streptomyces salinarius</name>
    <dbReference type="NCBI Taxonomy" id="2762598"/>
    <lineage>
        <taxon>Bacteria</taxon>
        <taxon>Bacillati</taxon>
        <taxon>Actinomycetota</taxon>
        <taxon>Actinomycetes</taxon>
        <taxon>Kitasatosporales</taxon>
        <taxon>Streptomycetaceae</taxon>
        <taxon>Streptomyces</taxon>
    </lineage>
</organism>
<feature type="transmembrane region" description="Helical" evidence="4">
    <location>
        <begin position="7"/>
        <end position="29"/>
    </location>
</feature>
<keyword evidence="6" id="KW-0808">Transferase</keyword>
<proteinExistence type="inferred from homology"/>
<dbReference type="Gene3D" id="2.60.200.40">
    <property type="match status" value="1"/>
</dbReference>
<keyword evidence="4" id="KW-1133">Transmembrane helix</keyword>
<dbReference type="PANTHER" id="PTHR12358:SF54">
    <property type="entry name" value="SPHINGOSINE KINASE RELATED PROTEIN"/>
    <property type="match status" value="1"/>
</dbReference>
<comment type="caution">
    <text evidence="6">The sequence shown here is derived from an EMBL/GenBank/DDBJ whole genome shotgun (WGS) entry which is preliminary data.</text>
</comment>
<dbReference type="Gene3D" id="3.40.50.10330">
    <property type="entry name" value="Probable inorganic polyphosphate/atp-NAD kinase, domain 1"/>
    <property type="match status" value="1"/>
</dbReference>
<evidence type="ECO:0000259" key="5">
    <source>
        <dbReference type="PROSITE" id="PS50146"/>
    </source>
</evidence>